<dbReference type="Proteomes" id="UP000732377">
    <property type="component" value="Unassembled WGS sequence"/>
</dbReference>
<sequence>RVAAAGTPDELIRSDVLGDIYEMQIPIETVGGCRVCIYFTGKQAAAL</sequence>
<proteinExistence type="predicted"/>
<dbReference type="GO" id="GO:0005524">
    <property type="term" value="F:ATP binding"/>
    <property type="evidence" value="ECO:0007669"/>
    <property type="project" value="UniProtKB-KW"/>
</dbReference>
<keyword evidence="1" id="KW-0547">Nucleotide-binding</keyword>
<evidence type="ECO:0000313" key="2">
    <source>
        <dbReference type="Proteomes" id="UP000732377"/>
    </source>
</evidence>
<evidence type="ECO:0000313" key="1">
    <source>
        <dbReference type="EMBL" id="MBY6276480.1"/>
    </source>
</evidence>
<dbReference type="AlphaFoldDB" id="A0A953I2S3"/>
<dbReference type="EMBL" id="PIUK01000084">
    <property type="protein sequence ID" value="MBY6276480.1"/>
    <property type="molecule type" value="Genomic_DNA"/>
</dbReference>
<reference evidence="1" key="1">
    <citation type="submission" date="2017-11" db="EMBL/GenBank/DDBJ databases">
        <title>Three new genomes from thermophilic consortium.</title>
        <authorList>
            <person name="Quaggio R."/>
            <person name="Amgarten D."/>
            <person name="Setubal J.C."/>
        </authorList>
    </citation>
    <scope>NUCLEOTIDE SEQUENCE</scope>
    <source>
        <strain evidence="1">ZCTH01-B2</strain>
    </source>
</reference>
<gene>
    <name evidence="1" type="ORF">CWE10_09740</name>
</gene>
<accession>A0A953I2S3</accession>
<name>A0A953I2S3_SYMTR</name>
<feature type="non-terminal residue" evidence="1">
    <location>
        <position position="1"/>
    </location>
</feature>
<organism evidence="1 2">
    <name type="scientific">Symbiobacterium thermophilum</name>
    <dbReference type="NCBI Taxonomy" id="2734"/>
    <lineage>
        <taxon>Bacteria</taxon>
        <taxon>Bacillati</taxon>
        <taxon>Bacillota</taxon>
        <taxon>Clostridia</taxon>
        <taxon>Eubacteriales</taxon>
        <taxon>Symbiobacteriaceae</taxon>
        <taxon>Symbiobacterium</taxon>
    </lineage>
</organism>
<comment type="caution">
    <text evidence="1">The sequence shown here is derived from an EMBL/GenBank/DDBJ whole genome shotgun (WGS) entry which is preliminary data.</text>
</comment>
<protein>
    <submittedName>
        <fullName evidence="1">Iron ABC transporter ATP-binding protein</fullName>
    </submittedName>
</protein>
<keyword evidence="1" id="KW-0067">ATP-binding</keyword>